<dbReference type="RefSeq" id="WP_070011848.1">
    <property type="nucleotide sequence ID" value="NZ_LJGS01000041.1"/>
</dbReference>
<accession>A0A1E7JKL4</accession>
<proteinExistence type="predicted"/>
<dbReference type="GO" id="GO:0016747">
    <property type="term" value="F:acyltransferase activity, transferring groups other than amino-acyl groups"/>
    <property type="evidence" value="ECO:0007669"/>
    <property type="project" value="InterPro"/>
</dbReference>
<dbReference type="Proteomes" id="UP000176087">
    <property type="component" value="Unassembled WGS sequence"/>
</dbReference>
<dbReference type="AlphaFoldDB" id="A0A1E7JKL4"/>
<dbReference type="InterPro" id="IPR000182">
    <property type="entry name" value="GNAT_dom"/>
</dbReference>
<dbReference type="Gene3D" id="3.40.630.30">
    <property type="match status" value="1"/>
</dbReference>
<dbReference type="Pfam" id="PF00583">
    <property type="entry name" value="Acetyltransf_1"/>
    <property type="match status" value="1"/>
</dbReference>
<protein>
    <recommendedName>
        <fullName evidence="1">N-acetyltransferase domain-containing protein</fullName>
    </recommendedName>
</protein>
<gene>
    <name evidence="2" type="ORF">AN215_18680</name>
</gene>
<dbReference type="PATRIC" id="fig|933944.5.peg.3066"/>
<dbReference type="SUPFAM" id="SSF55729">
    <property type="entry name" value="Acyl-CoA N-acyltransferases (Nat)"/>
    <property type="match status" value="1"/>
</dbReference>
<dbReference type="OrthoDB" id="3846744at2"/>
<evidence type="ECO:0000259" key="1">
    <source>
        <dbReference type="PROSITE" id="PS51186"/>
    </source>
</evidence>
<evidence type="ECO:0000313" key="3">
    <source>
        <dbReference type="Proteomes" id="UP000176087"/>
    </source>
</evidence>
<dbReference type="EMBL" id="LJGT01000040">
    <property type="protein sequence ID" value="OEU88187.1"/>
    <property type="molecule type" value="Genomic_DNA"/>
</dbReference>
<reference evidence="2 3" key="1">
    <citation type="journal article" date="2016" name="Front. Microbiol.">
        <title>Comparative Genomics Analysis of Streptomyces Species Reveals Their Adaptation to the Marine Environment and Their Diversity at the Genomic Level.</title>
        <authorList>
            <person name="Tian X."/>
            <person name="Zhang Z."/>
            <person name="Yang T."/>
            <person name="Chen M."/>
            <person name="Li J."/>
            <person name="Chen F."/>
            <person name="Yang J."/>
            <person name="Li W."/>
            <person name="Zhang B."/>
            <person name="Zhang Z."/>
            <person name="Wu J."/>
            <person name="Zhang C."/>
            <person name="Long L."/>
            <person name="Xiao J."/>
        </authorList>
    </citation>
    <scope>NUCLEOTIDE SEQUENCE [LARGE SCALE GENOMIC DNA]</scope>
    <source>
        <strain evidence="2 3">SCSIO 10390</strain>
    </source>
</reference>
<comment type="caution">
    <text evidence="2">The sequence shown here is derived from an EMBL/GenBank/DDBJ whole genome shotgun (WGS) entry which is preliminary data.</text>
</comment>
<dbReference type="STRING" id="933944.AN215_18680"/>
<feature type="domain" description="N-acetyltransferase" evidence="1">
    <location>
        <begin position="3"/>
        <end position="160"/>
    </location>
</feature>
<name>A0A1E7JKL4_9ACTN</name>
<dbReference type="InterPro" id="IPR016181">
    <property type="entry name" value="Acyl_CoA_acyltransferase"/>
</dbReference>
<dbReference type="PROSITE" id="PS51186">
    <property type="entry name" value="GNAT"/>
    <property type="match status" value="1"/>
</dbReference>
<keyword evidence="3" id="KW-1185">Reference proteome</keyword>
<sequence>MTVTITPAVLQDVAELRQLYFEVYGHGYPVPLGSDPAEMRRLITDPHTHWLVARKPGAGELAGSVVVQADPGSRIGKLVGLAVHPVHREGGLAGRLTGAVCGAALATGSLDSIYSTVRVVTEGPQHIVVRNGFRPLGLMPNAVEVAGCESLALFARYADDVLNNREQVPSVPAPLAPLLTAVEETSGIGYASVRPIEAPGTGLLSGPVVPATTAMETVTARHFVGRRFLERFPDPAGRFFPLHSPNTILTPENGEFEAYADLDPATGSCSLIAVHPYPAAMAHALEPLMTAVTRTGVDYVETLLPLSDTAGLSAFLAAGFVPSAIYPAMRRLGDRFHDYVVLSRTNRQIDFRATAVSSLVQPYLSAYLRAWTAMYLPLHEVVS</sequence>
<evidence type="ECO:0000313" key="2">
    <source>
        <dbReference type="EMBL" id="OEU88187.1"/>
    </source>
</evidence>
<organism evidence="2 3">
    <name type="scientific">Streptomyces abyssalis</name>
    <dbReference type="NCBI Taxonomy" id="933944"/>
    <lineage>
        <taxon>Bacteria</taxon>
        <taxon>Bacillati</taxon>
        <taxon>Actinomycetota</taxon>
        <taxon>Actinomycetes</taxon>
        <taxon>Kitasatosporales</taxon>
        <taxon>Streptomycetaceae</taxon>
        <taxon>Streptomyces</taxon>
    </lineage>
</organism>